<evidence type="ECO:0000256" key="3">
    <source>
        <dbReference type="ARBA" id="ARBA00022670"/>
    </source>
</evidence>
<dbReference type="Pfam" id="PF01431">
    <property type="entry name" value="Peptidase_M13"/>
    <property type="match status" value="1"/>
</dbReference>
<evidence type="ECO:0000256" key="5">
    <source>
        <dbReference type="ARBA" id="ARBA00022801"/>
    </source>
</evidence>
<dbReference type="GO" id="GO:0005886">
    <property type="term" value="C:plasma membrane"/>
    <property type="evidence" value="ECO:0007669"/>
    <property type="project" value="TreeGrafter"/>
</dbReference>
<dbReference type="CDD" id="cd08662">
    <property type="entry name" value="M13"/>
    <property type="match status" value="1"/>
</dbReference>
<comment type="caution">
    <text evidence="11">The sequence shown here is derived from an EMBL/GenBank/DDBJ whole genome shotgun (WGS) entry which is preliminary data.</text>
</comment>
<dbReference type="Gene3D" id="3.40.390.10">
    <property type="entry name" value="Collagenase (Catalytic Domain)"/>
    <property type="match status" value="1"/>
</dbReference>
<dbReference type="OrthoDB" id="6475849at2759"/>
<gene>
    <name evidence="11" type="ORF">CAMP_LOCUS5718</name>
</gene>
<feature type="signal peptide" evidence="8">
    <location>
        <begin position="1"/>
        <end position="17"/>
    </location>
</feature>
<dbReference type="InterPro" id="IPR024079">
    <property type="entry name" value="MetalloPept_cat_dom_sf"/>
</dbReference>
<name>A0A9P1N0F3_9PELO</name>
<evidence type="ECO:0000313" key="11">
    <source>
        <dbReference type="EMBL" id="CAI5443081.1"/>
    </source>
</evidence>
<dbReference type="InterPro" id="IPR000718">
    <property type="entry name" value="Peptidase_M13"/>
</dbReference>
<dbReference type="PANTHER" id="PTHR11733">
    <property type="entry name" value="ZINC METALLOPROTEASE FAMILY M13 NEPRILYSIN-RELATED"/>
    <property type="match status" value="1"/>
</dbReference>
<comment type="cofactor">
    <cofactor evidence="1">
        <name>Zn(2+)</name>
        <dbReference type="ChEBI" id="CHEBI:29105"/>
    </cofactor>
</comment>
<keyword evidence="4" id="KW-0479">Metal-binding</keyword>
<dbReference type="InterPro" id="IPR042089">
    <property type="entry name" value="Peptidase_M13_dom_2"/>
</dbReference>
<evidence type="ECO:0000256" key="6">
    <source>
        <dbReference type="ARBA" id="ARBA00022833"/>
    </source>
</evidence>
<feature type="domain" description="Peptidase M13 N-terminal" evidence="10">
    <location>
        <begin position="50"/>
        <end position="426"/>
    </location>
</feature>
<sequence>MKELSLFLIYFITLIFGEESDNFDDSICDSEECQKLSKRYLLSMNSEADPCDDFYEFACGNYPKHFKIPSKSKNTLLDEMNRNIDIWWEDHVENWNLEKQPSFLMELVKNYTKSCLDEGQKTSLNHNDVIELINAHFGGWHLLDNTTQHYDWEVLAGTQSLHGFHTFFQPYVHMDFESGAQNILVMTTSQKYEHIPADEKMTERLMKSNYVREVFGLLGIRNYDPKIVTDLVEFQEKVPSCLLRSSGNYTSYGVRSTVKEFKNQHDNINWTAYFTQDLRDAMPHLLTPLEMIRNEKPDFFNALNDLLGNTSKETIKNYLFFDMVTNLFSLMSKKYRKPFETYASRPYVFDKQYCAFESSLMFPIIAAGEYVKLHHTENATMNVENILANLKEVMIDEINNSEWMDRKSKEIAVEKVGKMRRKIGHPSWFNDLNIGTPYGILGQRIELNPGDYLRNHFKIRKILLMDELAQLQYSSWSEWGQFVTTTNAMYSPFRNEIAVTAAILSFPFLTENAPLSISYGGIGATVAHEMTHGFDGQGRNYDAYGEIIDWMDDLTRETYDNKTRCFIEQYDSEVEKVTNMKVDGAHTVNENIADNGAFKLGWLAYKLQARKNLDARKLPKLEKYTSDQLYFISLASVQCIRASPQDRESLLEDVHTFGATRLNVPLRNFPKFGEVFNCKIGSRMMPNKNETCQIW</sequence>
<keyword evidence="7" id="KW-0482">Metalloprotease</keyword>
<keyword evidence="3" id="KW-0645">Protease</keyword>
<evidence type="ECO:0000256" key="1">
    <source>
        <dbReference type="ARBA" id="ARBA00001947"/>
    </source>
</evidence>
<feature type="chain" id="PRO_5040308864" description="Peptidase M13 C-terminal domain-containing protein" evidence="8">
    <location>
        <begin position="18"/>
        <end position="695"/>
    </location>
</feature>
<dbReference type="GO" id="GO:0016485">
    <property type="term" value="P:protein processing"/>
    <property type="evidence" value="ECO:0007669"/>
    <property type="project" value="TreeGrafter"/>
</dbReference>
<proteinExistence type="inferred from homology"/>
<keyword evidence="5" id="KW-0378">Hydrolase</keyword>
<comment type="similarity">
    <text evidence="2">Belongs to the peptidase M13 family.</text>
</comment>
<accession>A0A9P1N0F3</accession>
<dbReference type="InterPro" id="IPR018497">
    <property type="entry name" value="Peptidase_M13_C"/>
</dbReference>
<dbReference type="InterPro" id="IPR008753">
    <property type="entry name" value="Peptidase_M13_N"/>
</dbReference>
<reference evidence="11" key="1">
    <citation type="submission" date="2022-11" db="EMBL/GenBank/DDBJ databases">
        <authorList>
            <person name="Kikuchi T."/>
        </authorList>
    </citation>
    <scope>NUCLEOTIDE SEQUENCE</scope>
    <source>
        <strain evidence="11">PS1010</strain>
    </source>
</reference>
<dbReference type="PANTHER" id="PTHR11733:SF167">
    <property type="entry name" value="FI17812P1-RELATED"/>
    <property type="match status" value="1"/>
</dbReference>
<dbReference type="GO" id="GO:0046872">
    <property type="term" value="F:metal ion binding"/>
    <property type="evidence" value="ECO:0007669"/>
    <property type="project" value="UniProtKB-KW"/>
</dbReference>
<evidence type="ECO:0008006" key="13">
    <source>
        <dbReference type="Google" id="ProtNLM"/>
    </source>
</evidence>
<keyword evidence="6" id="KW-0862">Zinc</keyword>
<evidence type="ECO:0000313" key="12">
    <source>
        <dbReference type="Proteomes" id="UP001152747"/>
    </source>
</evidence>
<dbReference type="AlphaFoldDB" id="A0A9P1N0F3"/>
<dbReference type="PRINTS" id="PR00786">
    <property type="entry name" value="NEPRILYSIN"/>
</dbReference>
<evidence type="ECO:0000256" key="2">
    <source>
        <dbReference type="ARBA" id="ARBA00007357"/>
    </source>
</evidence>
<evidence type="ECO:0000259" key="10">
    <source>
        <dbReference type="Pfam" id="PF05649"/>
    </source>
</evidence>
<dbReference type="Proteomes" id="UP001152747">
    <property type="component" value="Unassembled WGS sequence"/>
</dbReference>
<organism evidence="11 12">
    <name type="scientific">Caenorhabditis angaria</name>
    <dbReference type="NCBI Taxonomy" id="860376"/>
    <lineage>
        <taxon>Eukaryota</taxon>
        <taxon>Metazoa</taxon>
        <taxon>Ecdysozoa</taxon>
        <taxon>Nematoda</taxon>
        <taxon>Chromadorea</taxon>
        <taxon>Rhabditida</taxon>
        <taxon>Rhabditina</taxon>
        <taxon>Rhabditomorpha</taxon>
        <taxon>Rhabditoidea</taxon>
        <taxon>Rhabditidae</taxon>
        <taxon>Peloderinae</taxon>
        <taxon>Caenorhabditis</taxon>
    </lineage>
</organism>
<feature type="domain" description="Peptidase M13 C-terminal" evidence="9">
    <location>
        <begin position="487"/>
        <end position="692"/>
    </location>
</feature>
<evidence type="ECO:0000256" key="4">
    <source>
        <dbReference type="ARBA" id="ARBA00022723"/>
    </source>
</evidence>
<evidence type="ECO:0000259" key="9">
    <source>
        <dbReference type="Pfam" id="PF01431"/>
    </source>
</evidence>
<dbReference type="Pfam" id="PF05649">
    <property type="entry name" value="Peptidase_M13_N"/>
    <property type="match status" value="1"/>
</dbReference>
<keyword evidence="8" id="KW-0732">Signal</keyword>
<dbReference type="SUPFAM" id="SSF55486">
    <property type="entry name" value="Metalloproteases ('zincins'), catalytic domain"/>
    <property type="match status" value="1"/>
</dbReference>
<evidence type="ECO:0000256" key="7">
    <source>
        <dbReference type="ARBA" id="ARBA00023049"/>
    </source>
</evidence>
<dbReference type="PROSITE" id="PS51885">
    <property type="entry name" value="NEPRILYSIN"/>
    <property type="match status" value="1"/>
</dbReference>
<keyword evidence="12" id="KW-1185">Reference proteome</keyword>
<protein>
    <recommendedName>
        <fullName evidence="13">Peptidase M13 C-terminal domain-containing protein</fullName>
    </recommendedName>
</protein>
<evidence type="ECO:0000256" key="8">
    <source>
        <dbReference type="SAM" id="SignalP"/>
    </source>
</evidence>
<dbReference type="GO" id="GO:0004222">
    <property type="term" value="F:metalloendopeptidase activity"/>
    <property type="evidence" value="ECO:0007669"/>
    <property type="project" value="InterPro"/>
</dbReference>
<dbReference type="Gene3D" id="1.10.1380.10">
    <property type="entry name" value="Neutral endopeptidase , domain2"/>
    <property type="match status" value="1"/>
</dbReference>
<dbReference type="EMBL" id="CANHGI010000002">
    <property type="protein sequence ID" value="CAI5443081.1"/>
    <property type="molecule type" value="Genomic_DNA"/>
</dbReference>